<feature type="non-terminal residue" evidence="2">
    <location>
        <position position="240"/>
    </location>
</feature>
<dbReference type="InterPro" id="IPR019999">
    <property type="entry name" value="Anth_synth_I-like"/>
</dbReference>
<accession>A0A383CJ23</accession>
<dbReference type="PANTHER" id="PTHR11236:SF50">
    <property type="entry name" value="AMINODEOXYCHORISMATE SYNTHASE COMPONENT 1"/>
    <property type="match status" value="1"/>
</dbReference>
<dbReference type="EMBL" id="UINC01209383">
    <property type="protein sequence ID" value="SVE32377.1"/>
    <property type="molecule type" value="Genomic_DNA"/>
</dbReference>
<sequence>NRFAIWGFSEKFILNGSGKAIINGEPSKEPPLVILQKTLDEWKINCPELAAVGFISYDLKNFLFPHIPFKKPQLSQPLLWFGKPKRVIPYENMETHQNSFSPFLQLERDIPPPQEYQEAIRKIKTSLKNGDSYQINFTQPKKYKLNREPLEMYLTMRETVHPHYGIYLNPGEMQILSFSPERFFKTSGGVIESFPMKGTRPRSRDMVRDEILAGELFHSEKDRAEHLMIVDLIRNDIGKV</sequence>
<feature type="non-terminal residue" evidence="2">
    <location>
        <position position="1"/>
    </location>
</feature>
<dbReference type="InterPro" id="IPR005801">
    <property type="entry name" value="ADC_synthase"/>
</dbReference>
<reference evidence="2" key="1">
    <citation type="submission" date="2018-05" db="EMBL/GenBank/DDBJ databases">
        <authorList>
            <person name="Lanie J.A."/>
            <person name="Ng W.-L."/>
            <person name="Kazmierczak K.M."/>
            <person name="Andrzejewski T.M."/>
            <person name="Davidsen T.M."/>
            <person name="Wayne K.J."/>
            <person name="Tettelin H."/>
            <person name="Glass J.I."/>
            <person name="Rusch D."/>
            <person name="Podicherti R."/>
            <person name="Tsui H.-C.T."/>
            <person name="Winkler M.E."/>
        </authorList>
    </citation>
    <scope>NUCLEOTIDE SEQUENCE</scope>
</reference>
<dbReference type="Pfam" id="PF00425">
    <property type="entry name" value="Chorismate_bind"/>
    <property type="match status" value="1"/>
</dbReference>
<dbReference type="Gene3D" id="3.60.120.10">
    <property type="entry name" value="Anthranilate synthase"/>
    <property type="match status" value="1"/>
</dbReference>
<dbReference type="GO" id="GO:0046820">
    <property type="term" value="F:4-amino-4-deoxychorismate synthase activity"/>
    <property type="evidence" value="ECO:0007669"/>
    <property type="project" value="TreeGrafter"/>
</dbReference>
<name>A0A383CJ23_9ZZZZ</name>
<organism evidence="2">
    <name type="scientific">marine metagenome</name>
    <dbReference type="NCBI Taxonomy" id="408172"/>
    <lineage>
        <taxon>unclassified sequences</taxon>
        <taxon>metagenomes</taxon>
        <taxon>ecological metagenomes</taxon>
    </lineage>
</organism>
<feature type="domain" description="Chorismate-utilising enzyme C-terminal" evidence="1">
    <location>
        <begin position="114"/>
        <end position="240"/>
    </location>
</feature>
<dbReference type="AlphaFoldDB" id="A0A383CJ23"/>
<evidence type="ECO:0000313" key="2">
    <source>
        <dbReference type="EMBL" id="SVE32377.1"/>
    </source>
</evidence>
<evidence type="ECO:0000259" key="1">
    <source>
        <dbReference type="Pfam" id="PF00425"/>
    </source>
</evidence>
<proteinExistence type="predicted"/>
<dbReference type="PRINTS" id="PR00095">
    <property type="entry name" value="ANTSNTHASEI"/>
</dbReference>
<protein>
    <recommendedName>
        <fullName evidence="1">Chorismate-utilising enzyme C-terminal domain-containing protein</fullName>
    </recommendedName>
</protein>
<dbReference type="InterPro" id="IPR015890">
    <property type="entry name" value="Chorismate_C"/>
</dbReference>
<gene>
    <name evidence="2" type="ORF">METZ01_LOCUS485231</name>
</gene>
<dbReference type="GO" id="GO:0000162">
    <property type="term" value="P:L-tryptophan biosynthetic process"/>
    <property type="evidence" value="ECO:0007669"/>
    <property type="project" value="TreeGrafter"/>
</dbReference>
<dbReference type="SUPFAM" id="SSF56322">
    <property type="entry name" value="ADC synthase"/>
    <property type="match status" value="1"/>
</dbReference>
<dbReference type="PANTHER" id="PTHR11236">
    <property type="entry name" value="AMINOBENZOATE/ANTHRANILATE SYNTHASE"/>
    <property type="match status" value="1"/>
</dbReference>